<gene>
    <name evidence="4" type="ORF">CTAYLR_005535</name>
</gene>
<proteinExistence type="predicted"/>
<name>A0AAD7U4P1_9STRA</name>
<evidence type="ECO:0000256" key="2">
    <source>
        <dbReference type="ARBA" id="ARBA00023008"/>
    </source>
</evidence>
<dbReference type="InterPro" id="IPR002227">
    <property type="entry name" value="Tyrosinase_Cu-bd"/>
</dbReference>
<reference evidence="4" key="1">
    <citation type="submission" date="2023-01" db="EMBL/GenBank/DDBJ databases">
        <title>Metagenome sequencing of chrysophaentin producing Chrysophaeum taylorii.</title>
        <authorList>
            <person name="Davison J."/>
            <person name="Bewley C."/>
        </authorList>
    </citation>
    <scope>NUCLEOTIDE SEQUENCE</scope>
    <source>
        <strain evidence="4">NIES-1699</strain>
    </source>
</reference>
<dbReference type="Pfam" id="PF00264">
    <property type="entry name" value="Tyrosinase"/>
    <property type="match status" value="1"/>
</dbReference>
<protein>
    <recommendedName>
        <fullName evidence="3">Tyrosinase copper-binding domain-containing protein</fullName>
    </recommendedName>
</protein>
<evidence type="ECO:0000313" key="5">
    <source>
        <dbReference type="Proteomes" id="UP001230188"/>
    </source>
</evidence>
<dbReference type="InterPro" id="IPR050316">
    <property type="entry name" value="Tyrosinase/Hemocyanin"/>
</dbReference>
<feature type="domain" description="Tyrosinase copper-binding" evidence="3">
    <location>
        <begin position="505"/>
        <end position="516"/>
    </location>
</feature>
<accession>A0AAD7U4P1</accession>
<dbReference type="Proteomes" id="UP001230188">
    <property type="component" value="Unassembled WGS sequence"/>
</dbReference>
<dbReference type="GO" id="GO:0016491">
    <property type="term" value="F:oxidoreductase activity"/>
    <property type="evidence" value="ECO:0007669"/>
    <property type="project" value="InterPro"/>
</dbReference>
<dbReference type="GO" id="GO:0046872">
    <property type="term" value="F:metal ion binding"/>
    <property type="evidence" value="ECO:0007669"/>
    <property type="project" value="UniProtKB-KW"/>
</dbReference>
<keyword evidence="5" id="KW-1185">Reference proteome</keyword>
<dbReference type="SUPFAM" id="SSF48056">
    <property type="entry name" value="Di-copper centre-containing domain"/>
    <property type="match status" value="1"/>
</dbReference>
<sequence length="631" mass="70372">MYGAVVLEPRRRRQSSRWVRVAFACVAASLLVVQGRRRSVGTYFFEGSAVVDEDDEAITLGVEAWEQKVCGGAGVCVVASNEYERSLGRAIMNGKQEELGAIVVEVFEPTVLRVAGATSCSLEVEEPLVVVEGDGCTLIVEAATAGETSGRVVGHFSFLVLTRYVRRELRDLSASDRENYLGAMHVLWDLDDEAGAARYGDKFKSTASLTRTHLYHSANKECDSWHGGPSFYVVHAAFTTAFEQSIQSVDARVCAHYWDHTIDAASGAGWVESPVFADSFFGSVHPNNTAHVVDSGRWAYTKLYAKAWSYSRITNAYGLLMAPWNTIKTPFVTRAQQLWGWPHDKGGMVDCFKVETTVKTYSSSLSEMMEPTEVNLHSKIHGFVGGAWNYLPEMKAREQRLYDAMGKQGTSYWLEVHKELWRLGAVHCPTYCAEDVLESNCDCVLNPYFANYTAYHVLKYAHLIETYLSNVTNTGTNDTIWNDVLDQGVNGGHQGTMLNDGSPSDPVFWIIHQMQDRLISALRWYADTSTLVFGQEFGDSLSQNLFNWTGVDGPPFLARVDWSKSYSCPGQGVNDLQPFKNLLRNTRSSTHTNAEYYNMTAPFSNHTTFVYDQLTNFSQCGDVVKNNGLFL</sequence>
<organism evidence="4 5">
    <name type="scientific">Chrysophaeum taylorii</name>
    <dbReference type="NCBI Taxonomy" id="2483200"/>
    <lineage>
        <taxon>Eukaryota</taxon>
        <taxon>Sar</taxon>
        <taxon>Stramenopiles</taxon>
        <taxon>Ochrophyta</taxon>
        <taxon>Pelagophyceae</taxon>
        <taxon>Pelagomonadales</taxon>
        <taxon>Pelagomonadaceae</taxon>
        <taxon>Chrysophaeum</taxon>
    </lineage>
</organism>
<keyword evidence="2" id="KW-0186">Copper</keyword>
<comment type="caution">
    <text evidence="4">The sequence shown here is derived from an EMBL/GenBank/DDBJ whole genome shotgun (WGS) entry which is preliminary data.</text>
</comment>
<dbReference type="PANTHER" id="PTHR11474">
    <property type="entry name" value="TYROSINASE FAMILY MEMBER"/>
    <property type="match status" value="1"/>
</dbReference>
<dbReference type="AlphaFoldDB" id="A0AAD7U4P1"/>
<keyword evidence="1" id="KW-0479">Metal-binding</keyword>
<dbReference type="Gene3D" id="1.10.1280.10">
    <property type="entry name" value="Di-copper center containing domain from catechol oxidase"/>
    <property type="match status" value="1"/>
</dbReference>
<dbReference type="PROSITE" id="PS00498">
    <property type="entry name" value="TYROSINASE_2"/>
    <property type="match status" value="1"/>
</dbReference>
<dbReference type="PANTHER" id="PTHR11474:SF126">
    <property type="entry name" value="TYROSINASE-LIKE PROTEIN TYR-1-RELATED"/>
    <property type="match status" value="1"/>
</dbReference>
<evidence type="ECO:0000259" key="3">
    <source>
        <dbReference type="PROSITE" id="PS00498"/>
    </source>
</evidence>
<dbReference type="EMBL" id="JAQMWT010000684">
    <property type="protein sequence ID" value="KAJ8598205.1"/>
    <property type="molecule type" value="Genomic_DNA"/>
</dbReference>
<evidence type="ECO:0000256" key="1">
    <source>
        <dbReference type="ARBA" id="ARBA00022723"/>
    </source>
</evidence>
<evidence type="ECO:0000313" key="4">
    <source>
        <dbReference type="EMBL" id="KAJ8598205.1"/>
    </source>
</evidence>
<dbReference type="InterPro" id="IPR008922">
    <property type="entry name" value="Di-copper_centre_dom_sf"/>
</dbReference>